<sequence>MTQGTSDVPLELIQTILGLLQRPELLTIRAANKTMDALATPKAFTEIVVQDRVQSAEGFVGLQSCEKIVGYVKSVVFRGSAEQELTDDGLVCVSQAMKGLSGFPPLSSLRLDFSNFGENWSPLDDEDYEPSYGLKMQRAVLEGVSSGAPLPELKWLTIKGLITRPCDILASESFAVLLRLLETLEVETTGPDLEGTYAPDEIGDTDFWDHMMTALAAAQVRNVSILAN</sequence>
<dbReference type="Proteomes" id="UP001221142">
    <property type="component" value="Unassembled WGS sequence"/>
</dbReference>
<evidence type="ECO:0000313" key="1">
    <source>
        <dbReference type="EMBL" id="KAJ7635110.1"/>
    </source>
</evidence>
<keyword evidence="2" id="KW-1185">Reference proteome</keyword>
<dbReference type="AlphaFoldDB" id="A0AAD7BZL6"/>
<evidence type="ECO:0008006" key="3">
    <source>
        <dbReference type="Google" id="ProtNLM"/>
    </source>
</evidence>
<name>A0AAD7BZL6_9AGAR</name>
<accession>A0AAD7BZL6</accession>
<comment type="caution">
    <text evidence="1">The sequence shown here is derived from an EMBL/GenBank/DDBJ whole genome shotgun (WGS) entry which is preliminary data.</text>
</comment>
<reference evidence="1" key="1">
    <citation type="submission" date="2023-03" db="EMBL/GenBank/DDBJ databases">
        <title>Massive genome expansion in bonnet fungi (Mycena s.s.) driven by repeated elements and novel gene families across ecological guilds.</title>
        <authorList>
            <consortium name="Lawrence Berkeley National Laboratory"/>
            <person name="Harder C.B."/>
            <person name="Miyauchi S."/>
            <person name="Viragh M."/>
            <person name="Kuo A."/>
            <person name="Thoen E."/>
            <person name="Andreopoulos B."/>
            <person name="Lu D."/>
            <person name="Skrede I."/>
            <person name="Drula E."/>
            <person name="Henrissat B."/>
            <person name="Morin E."/>
            <person name="Kohler A."/>
            <person name="Barry K."/>
            <person name="LaButti K."/>
            <person name="Morin E."/>
            <person name="Salamov A."/>
            <person name="Lipzen A."/>
            <person name="Mereny Z."/>
            <person name="Hegedus B."/>
            <person name="Baldrian P."/>
            <person name="Stursova M."/>
            <person name="Weitz H."/>
            <person name="Taylor A."/>
            <person name="Grigoriev I.V."/>
            <person name="Nagy L.G."/>
            <person name="Martin F."/>
            <person name="Kauserud H."/>
        </authorList>
    </citation>
    <scope>NUCLEOTIDE SEQUENCE</scope>
    <source>
        <strain evidence="1">9284</strain>
    </source>
</reference>
<protein>
    <recommendedName>
        <fullName evidence="3">F-box domain-containing protein</fullName>
    </recommendedName>
</protein>
<gene>
    <name evidence="1" type="ORF">FB45DRAFT_910802</name>
</gene>
<evidence type="ECO:0000313" key="2">
    <source>
        <dbReference type="Proteomes" id="UP001221142"/>
    </source>
</evidence>
<dbReference type="EMBL" id="JARKIF010000007">
    <property type="protein sequence ID" value="KAJ7635110.1"/>
    <property type="molecule type" value="Genomic_DNA"/>
</dbReference>
<organism evidence="1 2">
    <name type="scientific">Roridomyces roridus</name>
    <dbReference type="NCBI Taxonomy" id="1738132"/>
    <lineage>
        <taxon>Eukaryota</taxon>
        <taxon>Fungi</taxon>
        <taxon>Dikarya</taxon>
        <taxon>Basidiomycota</taxon>
        <taxon>Agaricomycotina</taxon>
        <taxon>Agaricomycetes</taxon>
        <taxon>Agaricomycetidae</taxon>
        <taxon>Agaricales</taxon>
        <taxon>Marasmiineae</taxon>
        <taxon>Mycenaceae</taxon>
        <taxon>Roridomyces</taxon>
    </lineage>
</organism>
<proteinExistence type="predicted"/>